<evidence type="ECO:0000259" key="1">
    <source>
        <dbReference type="Pfam" id="PF01370"/>
    </source>
</evidence>
<dbReference type="InterPro" id="IPR036291">
    <property type="entry name" value="NAD(P)-bd_dom_sf"/>
</dbReference>
<dbReference type="EMBL" id="BMSJ01000001">
    <property type="protein sequence ID" value="GGR03798.1"/>
    <property type="molecule type" value="Genomic_DNA"/>
</dbReference>
<dbReference type="InterPro" id="IPR050177">
    <property type="entry name" value="Lipid_A_modif_metabolic_enz"/>
</dbReference>
<sequence>MAFMDVLVIGGSRYFGKRVIALLRESGHRITVLNRGTSPVPDAGIEHLVADRDDEAALESVLAGRSFDVVLDQVCYTPRQAETARRVFAGRARRYVMTSTVEVYEHEDSPVPLPETALDLASVAVDTGAPWDDPAFRDAHYGEGKRQAEAVFAAGSPFAWASVRVAHVLGGDDDFTGRLDHYVRRVRAGEPIAVPAVNRPATYVYVEEIAAFLAWAVEADFTGPVNAHSHGPLRTADLCAEIERQVGGRTVFQEVGVGESEVGEVSPFSFVRSYGMDNSRATELGYSFTHSSEWLARAVSEAVGAAR</sequence>
<organism evidence="2 3">
    <name type="scientific">Streptomyces cinereoruber</name>
    <dbReference type="NCBI Taxonomy" id="67260"/>
    <lineage>
        <taxon>Bacteria</taxon>
        <taxon>Bacillati</taxon>
        <taxon>Actinomycetota</taxon>
        <taxon>Actinomycetes</taxon>
        <taxon>Kitasatosporales</taxon>
        <taxon>Streptomycetaceae</taxon>
        <taxon>Streptomyces</taxon>
    </lineage>
</organism>
<dbReference type="Gene3D" id="3.40.50.720">
    <property type="entry name" value="NAD(P)-binding Rossmann-like Domain"/>
    <property type="match status" value="1"/>
</dbReference>
<accession>A0AAV4KCA2</accession>
<proteinExistence type="predicted"/>
<feature type="domain" description="NAD-dependent epimerase/dehydratase" evidence="1">
    <location>
        <begin position="6"/>
        <end position="222"/>
    </location>
</feature>
<protein>
    <submittedName>
        <fullName evidence="2">Epimerase</fullName>
    </submittedName>
</protein>
<dbReference type="SUPFAM" id="SSF51735">
    <property type="entry name" value="NAD(P)-binding Rossmann-fold domains"/>
    <property type="match status" value="1"/>
</dbReference>
<dbReference type="InterPro" id="IPR001509">
    <property type="entry name" value="Epimerase_deHydtase"/>
</dbReference>
<dbReference type="AlphaFoldDB" id="A0AAV4KCA2"/>
<reference evidence="2 3" key="1">
    <citation type="journal article" date="2014" name="Int. J. Syst. Evol. Microbiol.">
        <title>Complete genome sequence of Corynebacterium casei LMG S-19264T (=DSM 44701T), isolated from a smear-ripened cheese.</title>
        <authorList>
            <consortium name="US DOE Joint Genome Institute (JGI-PGF)"/>
            <person name="Walter F."/>
            <person name="Albersmeier A."/>
            <person name="Kalinowski J."/>
            <person name="Ruckert C."/>
        </authorList>
    </citation>
    <scope>NUCLEOTIDE SEQUENCE [LARGE SCALE GENOMIC DNA]</scope>
    <source>
        <strain evidence="2 3">JCM 4205</strain>
    </source>
</reference>
<name>A0AAV4KCA2_9ACTN</name>
<comment type="caution">
    <text evidence="2">The sequence shown here is derived from an EMBL/GenBank/DDBJ whole genome shotgun (WGS) entry which is preliminary data.</text>
</comment>
<gene>
    <name evidence="2" type="ORF">GCM10010497_01180</name>
</gene>
<evidence type="ECO:0000313" key="3">
    <source>
        <dbReference type="Proteomes" id="UP000642014"/>
    </source>
</evidence>
<dbReference type="Pfam" id="PF01370">
    <property type="entry name" value="Epimerase"/>
    <property type="match status" value="1"/>
</dbReference>
<dbReference type="PANTHER" id="PTHR43245">
    <property type="entry name" value="BIFUNCTIONAL POLYMYXIN RESISTANCE PROTEIN ARNA"/>
    <property type="match status" value="1"/>
</dbReference>
<dbReference type="Proteomes" id="UP000642014">
    <property type="component" value="Unassembled WGS sequence"/>
</dbReference>
<dbReference type="PANTHER" id="PTHR43245:SF13">
    <property type="entry name" value="UDP-D-APIOSE_UDP-D-XYLOSE SYNTHASE 2"/>
    <property type="match status" value="1"/>
</dbReference>
<evidence type="ECO:0000313" key="2">
    <source>
        <dbReference type="EMBL" id="GGR03798.1"/>
    </source>
</evidence>